<evidence type="ECO:0000259" key="10">
    <source>
        <dbReference type="PROSITE" id="PS50929"/>
    </source>
</evidence>
<gene>
    <name evidence="11" type="ORF">ACFY05_40215</name>
</gene>
<dbReference type="InterPro" id="IPR027417">
    <property type="entry name" value="P-loop_NTPase"/>
</dbReference>
<dbReference type="InterPro" id="IPR039421">
    <property type="entry name" value="Type_1_exporter"/>
</dbReference>
<dbReference type="SUPFAM" id="SSF52540">
    <property type="entry name" value="P-loop containing nucleoside triphosphate hydrolases"/>
    <property type="match status" value="1"/>
</dbReference>
<dbReference type="Gene3D" id="3.40.50.300">
    <property type="entry name" value="P-loop containing nucleotide triphosphate hydrolases"/>
    <property type="match status" value="1"/>
</dbReference>
<keyword evidence="5 8" id="KW-1133">Transmembrane helix</keyword>
<feature type="domain" description="ABC transporter" evidence="9">
    <location>
        <begin position="380"/>
        <end position="615"/>
    </location>
</feature>
<feature type="domain" description="ABC transmembrane type-1" evidence="10">
    <location>
        <begin position="54"/>
        <end position="333"/>
    </location>
</feature>
<dbReference type="PANTHER" id="PTHR43394">
    <property type="entry name" value="ATP-DEPENDENT PERMEASE MDL1, MITOCHONDRIAL"/>
    <property type="match status" value="1"/>
</dbReference>
<name>A0ABW6VLG0_MICFU</name>
<dbReference type="SUPFAM" id="SSF90123">
    <property type="entry name" value="ABC transporter transmembrane region"/>
    <property type="match status" value="1"/>
</dbReference>
<dbReference type="InterPro" id="IPR011527">
    <property type="entry name" value="ABC1_TM_dom"/>
</dbReference>
<organism evidence="11 12">
    <name type="scientific">Microtetraspora fusca</name>
    <dbReference type="NCBI Taxonomy" id="1997"/>
    <lineage>
        <taxon>Bacteria</taxon>
        <taxon>Bacillati</taxon>
        <taxon>Actinomycetota</taxon>
        <taxon>Actinomycetes</taxon>
        <taxon>Streptosporangiales</taxon>
        <taxon>Streptosporangiaceae</taxon>
        <taxon>Microtetraspora</taxon>
    </lineage>
</organism>
<evidence type="ECO:0000256" key="3">
    <source>
        <dbReference type="ARBA" id="ARBA00022741"/>
    </source>
</evidence>
<keyword evidence="6 8" id="KW-0472">Membrane</keyword>
<evidence type="ECO:0000256" key="4">
    <source>
        <dbReference type="ARBA" id="ARBA00022840"/>
    </source>
</evidence>
<comment type="caution">
    <text evidence="11">The sequence shown here is derived from an EMBL/GenBank/DDBJ whole genome shotgun (WGS) entry which is preliminary data.</text>
</comment>
<dbReference type="RefSeq" id="WP_387347735.1">
    <property type="nucleotide sequence ID" value="NZ_JBIAXI010000042.1"/>
</dbReference>
<dbReference type="CDD" id="cd18551">
    <property type="entry name" value="ABC_6TM_LmrA_like"/>
    <property type="match status" value="1"/>
</dbReference>
<feature type="transmembrane region" description="Helical" evidence="8">
    <location>
        <begin position="165"/>
        <end position="183"/>
    </location>
</feature>
<keyword evidence="3" id="KW-0547">Nucleotide-binding</keyword>
<dbReference type="PANTHER" id="PTHR43394:SF1">
    <property type="entry name" value="ATP-BINDING CASSETTE SUB-FAMILY B MEMBER 10, MITOCHONDRIAL"/>
    <property type="match status" value="1"/>
</dbReference>
<dbReference type="InterPro" id="IPR003593">
    <property type="entry name" value="AAA+_ATPase"/>
</dbReference>
<dbReference type="InterPro" id="IPR017871">
    <property type="entry name" value="ABC_transporter-like_CS"/>
</dbReference>
<dbReference type="Pfam" id="PF00664">
    <property type="entry name" value="ABC_membrane"/>
    <property type="match status" value="1"/>
</dbReference>
<evidence type="ECO:0000256" key="6">
    <source>
        <dbReference type="ARBA" id="ARBA00023136"/>
    </source>
</evidence>
<dbReference type="Pfam" id="PF00005">
    <property type="entry name" value="ABC_tran"/>
    <property type="match status" value="1"/>
</dbReference>
<evidence type="ECO:0000313" key="12">
    <source>
        <dbReference type="Proteomes" id="UP001602119"/>
    </source>
</evidence>
<dbReference type="SMART" id="SM00382">
    <property type="entry name" value="AAA"/>
    <property type="match status" value="1"/>
</dbReference>
<sequence length="619" mass="65092">MAQTIEAQPDRPPASEPARATESADQPAPPVEDPARHWMGMLAGYIRPHRSTFITAAVLLLASSVLGLLQPLAVRTLIDGLTTGTEVGRALVTLTALVAVAAVLLGIGNYLTLRTAEAVVLDGRRGLIRHLLRLSVPSLHSQEPGDLLARVTTDTMLLRQIASQALIDLMTGGLMLLGAVVLMAVVDVVLLGVTVVVIVLLVIIMTVIMPRIRIAALRAQESVGQMGAVLERVFGAFTTVKASGTESAELARVDVAARTAFRQGVSLARWGSVAGTAAGLAIQVAFLVVLGFGGARVAGGSMTVSALVAFLLYVAYLTHPVIQLMGATTYLQAGRAALSRIAEVNALPAEPLDLPLPSQSPPAKLAPGAEPGSGSTPASVTFDRVTFTYPGRAEPALRDFTLTVPASGLTALVGPSGSGKTTVLKLLERFYDPQQGRVLFDGRGLPTWPLNDLRASIGYVEQDAAVLAGTLRENVAYAAPDADEADIRAVLRTTRLDPLLQRLGGDLDAEIQHRGVSLSGGERQRVAIARALLRRPRLLLLDEATSQLDAANEAALRDVIREISGDTTVIMVAHRLSTVINAARIVVMVDGTAQSAGTHAELLEKDPLYAELAAEQALA</sequence>
<keyword evidence="12" id="KW-1185">Reference proteome</keyword>
<evidence type="ECO:0000256" key="1">
    <source>
        <dbReference type="ARBA" id="ARBA00004651"/>
    </source>
</evidence>
<feature type="transmembrane region" description="Helical" evidence="8">
    <location>
        <begin position="298"/>
        <end position="316"/>
    </location>
</feature>
<feature type="region of interest" description="Disordered" evidence="7">
    <location>
        <begin position="357"/>
        <end position="379"/>
    </location>
</feature>
<comment type="subcellular location">
    <subcellularLocation>
        <location evidence="1">Cell membrane</location>
        <topology evidence="1">Multi-pass membrane protein</topology>
    </subcellularLocation>
</comment>
<keyword evidence="4 11" id="KW-0067">ATP-binding</keyword>
<feature type="transmembrane region" description="Helical" evidence="8">
    <location>
        <begin position="51"/>
        <end position="70"/>
    </location>
</feature>
<dbReference type="PROSITE" id="PS50893">
    <property type="entry name" value="ABC_TRANSPORTER_2"/>
    <property type="match status" value="1"/>
</dbReference>
<feature type="region of interest" description="Disordered" evidence="7">
    <location>
        <begin position="1"/>
        <end position="33"/>
    </location>
</feature>
<evidence type="ECO:0000256" key="7">
    <source>
        <dbReference type="SAM" id="MobiDB-lite"/>
    </source>
</evidence>
<keyword evidence="2 8" id="KW-0812">Transmembrane</keyword>
<reference evidence="11 12" key="1">
    <citation type="submission" date="2024-10" db="EMBL/GenBank/DDBJ databases">
        <title>The Natural Products Discovery Center: Release of the First 8490 Sequenced Strains for Exploring Actinobacteria Biosynthetic Diversity.</title>
        <authorList>
            <person name="Kalkreuter E."/>
            <person name="Kautsar S.A."/>
            <person name="Yang D."/>
            <person name="Bader C.D."/>
            <person name="Teijaro C.N."/>
            <person name="Fluegel L."/>
            <person name="Davis C.M."/>
            <person name="Simpson J.R."/>
            <person name="Lauterbach L."/>
            <person name="Steele A.D."/>
            <person name="Gui C."/>
            <person name="Meng S."/>
            <person name="Li G."/>
            <person name="Viehrig K."/>
            <person name="Ye F."/>
            <person name="Su P."/>
            <person name="Kiefer A.F."/>
            <person name="Nichols A."/>
            <person name="Cepeda A.J."/>
            <person name="Yan W."/>
            <person name="Fan B."/>
            <person name="Jiang Y."/>
            <person name="Adhikari A."/>
            <person name="Zheng C.-J."/>
            <person name="Schuster L."/>
            <person name="Cowan T.M."/>
            <person name="Smanski M.J."/>
            <person name="Chevrette M.G."/>
            <person name="De Carvalho L.P.S."/>
            <person name="Shen B."/>
        </authorList>
    </citation>
    <scope>NUCLEOTIDE SEQUENCE [LARGE SCALE GENOMIC DNA]</scope>
    <source>
        <strain evidence="11 12">NPDC001281</strain>
    </source>
</reference>
<evidence type="ECO:0000313" key="11">
    <source>
        <dbReference type="EMBL" id="MFF4779063.1"/>
    </source>
</evidence>
<evidence type="ECO:0000256" key="5">
    <source>
        <dbReference type="ARBA" id="ARBA00022989"/>
    </source>
</evidence>
<accession>A0ABW6VLG0</accession>
<proteinExistence type="predicted"/>
<dbReference type="PROSITE" id="PS00211">
    <property type="entry name" value="ABC_TRANSPORTER_1"/>
    <property type="match status" value="1"/>
</dbReference>
<dbReference type="InterPro" id="IPR036640">
    <property type="entry name" value="ABC1_TM_sf"/>
</dbReference>
<evidence type="ECO:0000259" key="9">
    <source>
        <dbReference type="PROSITE" id="PS50893"/>
    </source>
</evidence>
<dbReference type="GO" id="GO:0005524">
    <property type="term" value="F:ATP binding"/>
    <property type="evidence" value="ECO:0007669"/>
    <property type="project" value="UniProtKB-KW"/>
</dbReference>
<dbReference type="PROSITE" id="PS50929">
    <property type="entry name" value="ABC_TM1F"/>
    <property type="match status" value="1"/>
</dbReference>
<feature type="transmembrane region" description="Helical" evidence="8">
    <location>
        <begin position="90"/>
        <end position="111"/>
    </location>
</feature>
<dbReference type="Gene3D" id="1.20.1560.10">
    <property type="entry name" value="ABC transporter type 1, transmembrane domain"/>
    <property type="match status" value="1"/>
</dbReference>
<dbReference type="EMBL" id="JBIAXI010000042">
    <property type="protein sequence ID" value="MFF4779063.1"/>
    <property type="molecule type" value="Genomic_DNA"/>
</dbReference>
<feature type="transmembrane region" description="Helical" evidence="8">
    <location>
        <begin position="267"/>
        <end position="292"/>
    </location>
</feature>
<dbReference type="Proteomes" id="UP001602119">
    <property type="component" value="Unassembled WGS sequence"/>
</dbReference>
<dbReference type="InterPro" id="IPR003439">
    <property type="entry name" value="ABC_transporter-like_ATP-bd"/>
</dbReference>
<feature type="transmembrane region" description="Helical" evidence="8">
    <location>
        <begin position="189"/>
        <end position="208"/>
    </location>
</feature>
<evidence type="ECO:0000256" key="2">
    <source>
        <dbReference type="ARBA" id="ARBA00022692"/>
    </source>
</evidence>
<evidence type="ECO:0000256" key="8">
    <source>
        <dbReference type="SAM" id="Phobius"/>
    </source>
</evidence>
<protein>
    <submittedName>
        <fullName evidence="11">ABC transporter ATP-binding protein</fullName>
    </submittedName>
</protein>